<evidence type="ECO:0000256" key="2">
    <source>
        <dbReference type="ARBA" id="ARBA00022801"/>
    </source>
</evidence>
<feature type="binding site" evidence="3">
    <location>
        <position position="175"/>
    </location>
    <ligand>
        <name>a divalent metal cation</name>
        <dbReference type="ChEBI" id="CHEBI:60240"/>
        <label>2</label>
    </ligand>
</feature>
<feature type="binding site" evidence="3">
    <location>
        <position position="7"/>
    </location>
    <ligand>
        <name>a divalent metal cation</name>
        <dbReference type="ChEBI" id="CHEBI:60240"/>
        <label>1</label>
    </ligand>
</feature>
<dbReference type="Pfam" id="PF01026">
    <property type="entry name" value="TatD_DNase"/>
    <property type="match status" value="1"/>
</dbReference>
<dbReference type="CDD" id="cd01310">
    <property type="entry name" value="TatD_DNAse"/>
    <property type="match status" value="1"/>
</dbReference>
<feature type="binding site" evidence="3">
    <location>
        <position position="147"/>
    </location>
    <ligand>
        <name>a divalent metal cation</name>
        <dbReference type="ChEBI" id="CHEBI:60240"/>
        <label>2</label>
    </ligand>
</feature>
<dbReference type="PROSITE" id="PS01090">
    <property type="entry name" value="TATD_2"/>
    <property type="match status" value="1"/>
</dbReference>
<dbReference type="FunFam" id="3.20.20.140:FF:000005">
    <property type="entry name" value="TatD family hydrolase"/>
    <property type="match status" value="1"/>
</dbReference>
<organism evidence="4 5">
    <name type="scientific">Candidatus Uhrbacteria bacterium CG_4_9_14_3_um_filter_41_35</name>
    <dbReference type="NCBI Taxonomy" id="1975034"/>
    <lineage>
        <taxon>Bacteria</taxon>
        <taxon>Candidatus Uhriibacteriota</taxon>
    </lineage>
</organism>
<dbReference type="Proteomes" id="UP000231263">
    <property type="component" value="Unassembled WGS sequence"/>
</dbReference>
<evidence type="ECO:0000256" key="1">
    <source>
        <dbReference type="ARBA" id="ARBA00022723"/>
    </source>
</evidence>
<evidence type="ECO:0000313" key="4">
    <source>
        <dbReference type="EMBL" id="PJA46531.1"/>
    </source>
</evidence>
<gene>
    <name evidence="4" type="ORF">CO173_02075</name>
</gene>
<keyword evidence="2 4" id="KW-0378">Hydrolase</keyword>
<dbReference type="GO" id="GO:0016788">
    <property type="term" value="F:hydrolase activity, acting on ester bonds"/>
    <property type="evidence" value="ECO:0007669"/>
    <property type="project" value="InterPro"/>
</dbReference>
<comment type="caution">
    <text evidence="4">The sequence shown here is derived from an EMBL/GenBank/DDBJ whole genome shotgun (WGS) entry which is preliminary data.</text>
</comment>
<dbReference type="EMBL" id="PFWT01000009">
    <property type="protein sequence ID" value="PJA46531.1"/>
    <property type="molecule type" value="Genomic_DNA"/>
</dbReference>
<dbReference type="PANTHER" id="PTHR46124">
    <property type="entry name" value="D-AMINOACYL-TRNA DEACYLASE"/>
    <property type="match status" value="1"/>
</dbReference>
<evidence type="ECO:0000313" key="5">
    <source>
        <dbReference type="Proteomes" id="UP000231263"/>
    </source>
</evidence>
<dbReference type="AlphaFoldDB" id="A0A2M7XF87"/>
<accession>A0A2M7XF87</accession>
<dbReference type="InterPro" id="IPR001130">
    <property type="entry name" value="TatD-like"/>
</dbReference>
<dbReference type="SUPFAM" id="SSF51556">
    <property type="entry name" value="Metallo-dependent hydrolases"/>
    <property type="match status" value="1"/>
</dbReference>
<proteinExistence type="predicted"/>
<sequence length="276" mass="31580">MKFIDSHCHVQFRAYLDDMDEVVKRSLSEDVFMISIGTQSDTSKSAIELAERYDGVWATIGLHPNHLHKQEFFDTNEQIKTRSETFDSAVYEKMVQHEKVVAIGEFGLDYYRIPDGYEPSVVIQDQINDCIKQLKFASKYNKPVVIHCRDAHEKQFELLKNEIDAGGLTKRGVIHSFTGNVEEATRYAELEFYIGVNGILTFSKELQAVIKEVPLEQLVIETDAPYLTLPPFRGKRNEPRYVKYVAELLAEIKGVTVEEIAEVTAKNTIKLFNLPL</sequence>
<feature type="binding site" evidence="3">
    <location>
        <position position="9"/>
    </location>
    <ligand>
        <name>a divalent metal cation</name>
        <dbReference type="ChEBI" id="CHEBI:60240"/>
        <label>1</label>
    </ligand>
</feature>
<feature type="binding site" evidence="3">
    <location>
        <position position="223"/>
    </location>
    <ligand>
        <name>a divalent metal cation</name>
        <dbReference type="ChEBI" id="CHEBI:60240"/>
        <label>1</label>
    </ligand>
</feature>
<dbReference type="InterPro" id="IPR015991">
    <property type="entry name" value="TatD/YcfH-like"/>
</dbReference>
<reference evidence="5" key="1">
    <citation type="submission" date="2017-09" db="EMBL/GenBank/DDBJ databases">
        <title>Depth-based differentiation of microbial function through sediment-hosted aquifers and enrichment of novel symbionts in the deep terrestrial subsurface.</title>
        <authorList>
            <person name="Probst A.J."/>
            <person name="Ladd B."/>
            <person name="Jarett J.K."/>
            <person name="Geller-Mcgrath D.E."/>
            <person name="Sieber C.M.K."/>
            <person name="Emerson J.B."/>
            <person name="Anantharaman K."/>
            <person name="Thomas B.C."/>
            <person name="Malmstrom R."/>
            <person name="Stieglmeier M."/>
            <person name="Klingl A."/>
            <person name="Woyke T."/>
            <person name="Ryan C.M."/>
            <person name="Banfield J.F."/>
        </authorList>
    </citation>
    <scope>NUCLEOTIDE SEQUENCE [LARGE SCALE GENOMIC DNA]</scope>
</reference>
<protein>
    <submittedName>
        <fullName evidence="4">Hydrolase TatD</fullName>
    </submittedName>
</protein>
<evidence type="ECO:0000256" key="3">
    <source>
        <dbReference type="PIRSR" id="PIRSR005902-1"/>
    </source>
</evidence>
<name>A0A2M7XF87_9BACT</name>
<dbReference type="InterPro" id="IPR018228">
    <property type="entry name" value="DNase_TatD-rel_CS"/>
</dbReference>
<dbReference type="PROSITE" id="PS01091">
    <property type="entry name" value="TATD_3"/>
    <property type="match status" value="1"/>
</dbReference>
<dbReference type="Gene3D" id="3.20.20.140">
    <property type="entry name" value="Metal-dependent hydrolases"/>
    <property type="match status" value="1"/>
</dbReference>
<dbReference type="NCBIfam" id="TIGR00010">
    <property type="entry name" value="YchF/TatD family DNA exonuclease"/>
    <property type="match status" value="1"/>
</dbReference>
<dbReference type="GO" id="GO:0046872">
    <property type="term" value="F:metal ion binding"/>
    <property type="evidence" value="ECO:0007669"/>
    <property type="project" value="UniProtKB-KW"/>
</dbReference>
<dbReference type="GO" id="GO:0004536">
    <property type="term" value="F:DNA nuclease activity"/>
    <property type="evidence" value="ECO:0007669"/>
    <property type="project" value="InterPro"/>
</dbReference>
<dbReference type="PIRSF" id="PIRSF005902">
    <property type="entry name" value="DNase_TatD"/>
    <property type="match status" value="1"/>
</dbReference>
<dbReference type="InterPro" id="IPR032466">
    <property type="entry name" value="Metal_Hydrolase"/>
</dbReference>
<dbReference type="PANTHER" id="PTHR46124:SF2">
    <property type="entry name" value="D-AMINOACYL-TRNA DEACYLASE"/>
    <property type="match status" value="1"/>
</dbReference>
<feature type="binding site" evidence="3">
    <location>
        <position position="105"/>
    </location>
    <ligand>
        <name>a divalent metal cation</name>
        <dbReference type="ChEBI" id="CHEBI:60240"/>
        <label>1</label>
    </ligand>
</feature>
<keyword evidence="1 3" id="KW-0479">Metal-binding</keyword>